<evidence type="ECO:0000313" key="3">
    <source>
        <dbReference type="Proteomes" id="UP001362999"/>
    </source>
</evidence>
<reference evidence="2 3" key="1">
    <citation type="journal article" date="2024" name="J Genomics">
        <title>Draft genome sequencing and assembly of Favolaschia claudopus CIRM-BRFM 2984 isolated from oak limbs.</title>
        <authorList>
            <person name="Navarro D."/>
            <person name="Drula E."/>
            <person name="Chaduli D."/>
            <person name="Cazenave R."/>
            <person name="Ahrendt S."/>
            <person name="Wang J."/>
            <person name="Lipzen A."/>
            <person name="Daum C."/>
            <person name="Barry K."/>
            <person name="Grigoriev I.V."/>
            <person name="Favel A."/>
            <person name="Rosso M.N."/>
            <person name="Martin F."/>
        </authorList>
    </citation>
    <scope>NUCLEOTIDE SEQUENCE [LARGE SCALE GENOMIC DNA]</scope>
    <source>
        <strain evidence="2 3">CIRM-BRFM 2984</strain>
    </source>
</reference>
<gene>
    <name evidence="2" type="ORF">R3P38DRAFT_3179912</name>
</gene>
<accession>A0AAW0CTR5</accession>
<comment type="caution">
    <text evidence="2">The sequence shown here is derived from an EMBL/GenBank/DDBJ whole genome shotgun (WGS) entry which is preliminary data.</text>
</comment>
<sequence length="49" mass="5486">MHIWWLSVPYTLVTDLLAILPNPTARVAGAFLNAALLLASCQILSYTWR</sequence>
<name>A0AAW0CTR5_9AGAR</name>
<keyword evidence="3" id="KW-1185">Reference proteome</keyword>
<dbReference type="EMBL" id="JAWWNJ010000014">
    <property type="protein sequence ID" value="KAK7041273.1"/>
    <property type="molecule type" value="Genomic_DNA"/>
</dbReference>
<keyword evidence="1" id="KW-0812">Transmembrane</keyword>
<evidence type="ECO:0008006" key="4">
    <source>
        <dbReference type="Google" id="ProtNLM"/>
    </source>
</evidence>
<protein>
    <recommendedName>
        <fullName evidence="4">NADH dehydrogenase subunit 4</fullName>
    </recommendedName>
</protein>
<feature type="transmembrane region" description="Helical" evidence="1">
    <location>
        <begin position="27"/>
        <end position="48"/>
    </location>
</feature>
<keyword evidence="1" id="KW-0472">Membrane</keyword>
<dbReference type="Proteomes" id="UP001362999">
    <property type="component" value="Unassembled WGS sequence"/>
</dbReference>
<evidence type="ECO:0000256" key="1">
    <source>
        <dbReference type="SAM" id="Phobius"/>
    </source>
</evidence>
<keyword evidence="1" id="KW-1133">Transmembrane helix</keyword>
<evidence type="ECO:0000313" key="2">
    <source>
        <dbReference type="EMBL" id="KAK7041273.1"/>
    </source>
</evidence>
<proteinExistence type="predicted"/>
<organism evidence="2 3">
    <name type="scientific">Favolaschia claudopus</name>
    <dbReference type="NCBI Taxonomy" id="2862362"/>
    <lineage>
        <taxon>Eukaryota</taxon>
        <taxon>Fungi</taxon>
        <taxon>Dikarya</taxon>
        <taxon>Basidiomycota</taxon>
        <taxon>Agaricomycotina</taxon>
        <taxon>Agaricomycetes</taxon>
        <taxon>Agaricomycetidae</taxon>
        <taxon>Agaricales</taxon>
        <taxon>Marasmiineae</taxon>
        <taxon>Mycenaceae</taxon>
        <taxon>Favolaschia</taxon>
    </lineage>
</organism>
<dbReference type="AlphaFoldDB" id="A0AAW0CTR5"/>